<proteinExistence type="predicted"/>
<dbReference type="InterPro" id="IPR003848">
    <property type="entry name" value="DUF218"/>
</dbReference>
<dbReference type="Proteomes" id="UP000323924">
    <property type="component" value="Unassembled WGS sequence"/>
</dbReference>
<organism evidence="3 4">
    <name type="scientific">Pseudomonas chlororaphis</name>
    <dbReference type="NCBI Taxonomy" id="587753"/>
    <lineage>
        <taxon>Bacteria</taxon>
        <taxon>Pseudomonadati</taxon>
        <taxon>Pseudomonadota</taxon>
        <taxon>Gammaproteobacteria</taxon>
        <taxon>Pseudomonadales</taxon>
        <taxon>Pseudomonadaceae</taxon>
        <taxon>Pseudomonas</taxon>
    </lineage>
</organism>
<feature type="region of interest" description="Disordered" evidence="1">
    <location>
        <begin position="196"/>
        <end position="219"/>
    </location>
</feature>
<sequence>MTNEELQAIGDYVMPEIPATRSDLALIFGTRHGVEEFCAEIATLWHAQMFLRAIVSGGQTGECSTIEARVIASRLMELGIPETALLIEPTAMNTGENVRFARALAQSQLAPEERRSVLAVGKVCSARRYLMTLRRHWPEPSISARWINYFCVDKSSWHQDPEFYARVLGEYRKIPGYIDSGLLRELEELGPYPAIPGSSLDRIDPAKSNPPTTEPGSVI</sequence>
<dbReference type="PANTHER" id="PTHR30336:SF4">
    <property type="entry name" value="ENVELOPE BIOGENESIS FACTOR ELYC"/>
    <property type="match status" value="1"/>
</dbReference>
<evidence type="ECO:0000313" key="4">
    <source>
        <dbReference type="Proteomes" id="UP000323924"/>
    </source>
</evidence>
<evidence type="ECO:0000313" key="3">
    <source>
        <dbReference type="EMBL" id="KAA5840750.1"/>
    </source>
</evidence>
<name>A0AB34C2I1_9PSED</name>
<protein>
    <submittedName>
        <fullName evidence="3">YdcF family protein</fullName>
    </submittedName>
</protein>
<feature type="domain" description="DUF218" evidence="2">
    <location>
        <begin position="38"/>
        <end position="149"/>
    </location>
</feature>
<dbReference type="PANTHER" id="PTHR30336">
    <property type="entry name" value="INNER MEMBRANE PROTEIN, PROBABLE PERMEASE"/>
    <property type="match status" value="1"/>
</dbReference>
<reference evidence="3 4" key="1">
    <citation type="submission" date="2019-09" db="EMBL/GenBank/DDBJ databases">
        <authorList>
            <person name="Vacheron J."/>
            <person name="Dubost A."/>
            <person name="Prigent-Combaret C."/>
            <person name="Muller D."/>
        </authorList>
    </citation>
    <scope>NUCLEOTIDE SEQUENCE [LARGE SCALE GENOMIC DNA]</scope>
    <source>
        <strain evidence="3 4">JV497</strain>
    </source>
</reference>
<dbReference type="CDD" id="cd06259">
    <property type="entry name" value="YdcF-like"/>
    <property type="match status" value="1"/>
</dbReference>
<dbReference type="EMBL" id="VWPC01000017">
    <property type="protein sequence ID" value="KAA5840750.1"/>
    <property type="molecule type" value="Genomic_DNA"/>
</dbReference>
<dbReference type="RefSeq" id="WP_150052042.1">
    <property type="nucleotide sequence ID" value="NZ_VWPC01000017.1"/>
</dbReference>
<evidence type="ECO:0000256" key="1">
    <source>
        <dbReference type="SAM" id="MobiDB-lite"/>
    </source>
</evidence>
<evidence type="ECO:0000259" key="2">
    <source>
        <dbReference type="Pfam" id="PF02698"/>
    </source>
</evidence>
<dbReference type="InterPro" id="IPR014729">
    <property type="entry name" value="Rossmann-like_a/b/a_fold"/>
</dbReference>
<gene>
    <name evidence="3" type="ORF">F2A38_17735</name>
</gene>
<comment type="caution">
    <text evidence="3">The sequence shown here is derived from an EMBL/GenBank/DDBJ whole genome shotgun (WGS) entry which is preliminary data.</text>
</comment>
<accession>A0AB34C2I1</accession>
<dbReference type="Gene3D" id="3.40.50.620">
    <property type="entry name" value="HUPs"/>
    <property type="match status" value="1"/>
</dbReference>
<feature type="compositionally biased region" description="Polar residues" evidence="1">
    <location>
        <begin position="209"/>
        <end position="219"/>
    </location>
</feature>
<dbReference type="GO" id="GO:0005886">
    <property type="term" value="C:plasma membrane"/>
    <property type="evidence" value="ECO:0007669"/>
    <property type="project" value="TreeGrafter"/>
</dbReference>
<dbReference type="Pfam" id="PF02698">
    <property type="entry name" value="DUF218"/>
    <property type="match status" value="1"/>
</dbReference>
<dbReference type="InterPro" id="IPR051599">
    <property type="entry name" value="Cell_Envelope_Assoc"/>
</dbReference>
<dbReference type="GO" id="GO:0000270">
    <property type="term" value="P:peptidoglycan metabolic process"/>
    <property type="evidence" value="ECO:0007669"/>
    <property type="project" value="TreeGrafter"/>
</dbReference>
<dbReference type="AlphaFoldDB" id="A0AB34C2I1"/>
<dbReference type="GO" id="GO:0043164">
    <property type="term" value="P:Gram-negative-bacterium-type cell wall biogenesis"/>
    <property type="evidence" value="ECO:0007669"/>
    <property type="project" value="TreeGrafter"/>
</dbReference>